<evidence type="ECO:0000313" key="3">
    <source>
        <dbReference type="Proteomes" id="UP000652761"/>
    </source>
</evidence>
<organism evidence="2 3">
    <name type="scientific">Colocasia esculenta</name>
    <name type="common">Wild taro</name>
    <name type="synonym">Arum esculentum</name>
    <dbReference type="NCBI Taxonomy" id="4460"/>
    <lineage>
        <taxon>Eukaryota</taxon>
        <taxon>Viridiplantae</taxon>
        <taxon>Streptophyta</taxon>
        <taxon>Embryophyta</taxon>
        <taxon>Tracheophyta</taxon>
        <taxon>Spermatophyta</taxon>
        <taxon>Magnoliopsida</taxon>
        <taxon>Liliopsida</taxon>
        <taxon>Araceae</taxon>
        <taxon>Aroideae</taxon>
        <taxon>Colocasieae</taxon>
        <taxon>Colocasia</taxon>
    </lineage>
</organism>
<comment type="caution">
    <text evidence="2">The sequence shown here is derived from an EMBL/GenBank/DDBJ whole genome shotgun (WGS) entry which is preliminary data.</text>
</comment>
<evidence type="ECO:0000313" key="2">
    <source>
        <dbReference type="EMBL" id="MQM01595.1"/>
    </source>
</evidence>
<dbReference type="AlphaFoldDB" id="A0A843W9S4"/>
<keyword evidence="3" id="KW-1185">Reference proteome</keyword>
<dbReference type="EMBL" id="NMUH01002703">
    <property type="protein sequence ID" value="MQM01595.1"/>
    <property type="molecule type" value="Genomic_DNA"/>
</dbReference>
<dbReference type="Proteomes" id="UP000652761">
    <property type="component" value="Unassembled WGS sequence"/>
</dbReference>
<feature type="region of interest" description="Disordered" evidence="1">
    <location>
        <begin position="1"/>
        <end position="33"/>
    </location>
</feature>
<accession>A0A843W9S4</accession>
<proteinExistence type="predicted"/>
<gene>
    <name evidence="2" type="ORF">Taro_034351</name>
</gene>
<evidence type="ECO:0000256" key="1">
    <source>
        <dbReference type="SAM" id="MobiDB-lite"/>
    </source>
</evidence>
<sequence length="95" mass="9817">MITLTSREANIMVRGRRATSSGGRGEGSGRRSTPFFAAPPFVIGGAASTSGCLHVCTTRTDTLSTSTNDSRLGCLHICTTRTDALSTSTTGSNTC</sequence>
<name>A0A843W9S4_COLES</name>
<reference evidence="2" key="1">
    <citation type="submission" date="2017-07" db="EMBL/GenBank/DDBJ databases">
        <title>Taro Niue Genome Assembly and Annotation.</title>
        <authorList>
            <person name="Atibalentja N."/>
            <person name="Keating K."/>
            <person name="Fields C.J."/>
        </authorList>
    </citation>
    <scope>NUCLEOTIDE SEQUENCE</scope>
    <source>
        <strain evidence="2">Niue_2</strain>
        <tissue evidence="2">Leaf</tissue>
    </source>
</reference>
<protein>
    <submittedName>
        <fullName evidence="2">Uncharacterized protein</fullName>
    </submittedName>
</protein>